<organism evidence="1 2">
    <name type="scientific">Hypothenemus hampei</name>
    <name type="common">Coffee berry borer</name>
    <dbReference type="NCBI Taxonomy" id="57062"/>
    <lineage>
        <taxon>Eukaryota</taxon>
        <taxon>Metazoa</taxon>
        <taxon>Ecdysozoa</taxon>
        <taxon>Arthropoda</taxon>
        <taxon>Hexapoda</taxon>
        <taxon>Insecta</taxon>
        <taxon>Pterygota</taxon>
        <taxon>Neoptera</taxon>
        <taxon>Endopterygota</taxon>
        <taxon>Coleoptera</taxon>
        <taxon>Polyphaga</taxon>
        <taxon>Cucujiformia</taxon>
        <taxon>Curculionidae</taxon>
        <taxon>Scolytinae</taxon>
        <taxon>Hypothenemus</taxon>
    </lineage>
</organism>
<evidence type="ECO:0000313" key="2">
    <source>
        <dbReference type="Proteomes" id="UP001566132"/>
    </source>
</evidence>
<keyword evidence="2" id="KW-1185">Reference proteome</keyword>
<sequence>MTKITEMSSPGTSYSDLYISDFAKKMLKTQLFIGTYQEKRFVESLNSYRDVVIVNRDEVNFINNLITVKRRIKNEDQNESLWIGITNTEIIGAPAGCALWVTLPIDVFGTYWFEVKSVDFRGNEVKLRLKVIREIKKETVNNLNDQLETDIKLDLLQSLKKFYEKYITWENIQATVKFLSLLIATILLGSVNSLKFLAEYLIKLLYAMSEVIRSSTPIVLKCVDLLWKTIYGFMALIVVLFTNKPHRPSPGNQNYYFGESRRLIPLEYNRPYRSRSSVIIEPVE</sequence>
<reference evidence="1 2" key="1">
    <citation type="submission" date="2024-05" db="EMBL/GenBank/DDBJ databases">
        <title>Genetic variation in Jamaican populations of the coffee berry borer (Hypothenemus hampei).</title>
        <authorList>
            <person name="Errbii M."/>
            <person name="Myrie A."/>
        </authorList>
    </citation>
    <scope>NUCLEOTIDE SEQUENCE [LARGE SCALE GENOMIC DNA]</scope>
    <source>
        <strain evidence="1">JA-Hopewell-2020-01-JO</strain>
        <tissue evidence="1">Whole body</tissue>
    </source>
</reference>
<dbReference type="EMBL" id="JBDJPC010000003">
    <property type="protein sequence ID" value="KAL1509350.1"/>
    <property type="molecule type" value="Genomic_DNA"/>
</dbReference>
<comment type="caution">
    <text evidence="1">The sequence shown here is derived from an EMBL/GenBank/DDBJ whole genome shotgun (WGS) entry which is preliminary data.</text>
</comment>
<accession>A0ABD1F3K5</accession>
<name>A0ABD1F3K5_HYPHA</name>
<dbReference type="AlphaFoldDB" id="A0ABD1F3K5"/>
<evidence type="ECO:0000313" key="1">
    <source>
        <dbReference type="EMBL" id="KAL1509350.1"/>
    </source>
</evidence>
<proteinExistence type="predicted"/>
<gene>
    <name evidence="1" type="ORF">ABEB36_004104</name>
</gene>
<protein>
    <submittedName>
        <fullName evidence="1">Uncharacterized protein</fullName>
    </submittedName>
</protein>
<dbReference type="Proteomes" id="UP001566132">
    <property type="component" value="Unassembled WGS sequence"/>
</dbReference>